<protein>
    <submittedName>
        <fullName evidence="2">Uncharacterized protein DUF2484</fullName>
    </submittedName>
</protein>
<comment type="caution">
    <text evidence="2">The sequence shown here is derived from an EMBL/GenBank/DDBJ whole genome shotgun (WGS) entry which is preliminary data.</text>
</comment>
<gene>
    <name evidence="2" type="ORF">LX70_00937</name>
</gene>
<keyword evidence="3" id="KW-1185">Reference proteome</keyword>
<dbReference type="EMBL" id="PVEP01000001">
    <property type="protein sequence ID" value="PQV59114.1"/>
    <property type="molecule type" value="Genomic_DNA"/>
</dbReference>
<keyword evidence="1" id="KW-0812">Transmembrane</keyword>
<dbReference type="AlphaFoldDB" id="A0A2S8SE67"/>
<dbReference type="RefSeq" id="WP_105513312.1">
    <property type="nucleotide sequence ID" value="NZ_PVEP01000001.1"/>
</dbReference>
<keyword evidence="1" id="KW-0472">Membrane</keyword>
<feature type="transmembrane region" description="Helical" evidence="1">
    <location>
        <begin position="40"/>
        <end position="64"/>
    </location>
</feature>
<dbReference type="Pfam" id="PF10658">
    <property type="entry name" value="DUF2484"/>
    <property type="match status" value="1"/>
</dbReference>
<dbReference type="OrthoDB" id="7869914at2"/>
<organism evidence="2 3">
    <name type="scientific">Albidovulum denitrificans</name>
    <dbReference type="NCBI Taxonomy" id="404881"/>
    <lineage>
        <taxon>Bacteria</taxon>
        <taxon>Pseudomonadati</taxon>
        <taxon>Pseudomonadota</taxon>
        <taxon>Alphaproteobacteria</taxon>
        <taxon>Rhodobacterales</taxon>
        <taxon>Paracoccaceae</taxon>
        <taxon>Albidovulum</taxon>
    </lineage>
</organism>
<sequence>MSLPVVLSCLWVLAAALVALLPMRRQFAPGFVLLAMVPVLIVWLAVTYGVWAGVAILAVFVSMFRRPLIYLAKRAMGRVPPRPSGDDGA</sequence>
<name>A0A2S8SE67_9RHOB</name>
<evidence type="ECO:0000313" key="2">
    <source>
        <dbReference type="EMBL" id="PQV59114.1"/>
    </source>
</evidence>
<keyword evidence="1" id="KW-1133">Transmembrane helix</keyword>
<reference evidence="2 3" key="1">
    <citation type="submission" date="2018-02" db="EMBL/GenBank/DDBJ databases">
        <title>Genomic Encyclopedia of Archaeal and Bacterial Type Strains, Phase II (KMG-II): from individual species to whole genera.</title>
        <authorList>
            <person name="Goeker M."/>
        </authorList>
    </citation>
    <scope>NUCLEOTIDE SEQUENCE [LARGE SCALE GENOMIC DNA]</scope>
    <source>
        <strain evidence="2 3">DSM 18921</strain>
    </source>
</reference>
<accession>A0A2S8SE67</accession>
<dbReference type="InterPro" id="IPR018919">
    <property type="entry name" value="DUF2484"/>
</dbReference>
<evidence type="ECO:0000256" key="1">
    <source>
        <dbReference type="SAM" id="Phobius"/>
    </source>
</evidence>
<proteinExistence type="predicted"/>
<evidence type="ECO:0000313" key="3">
    <source>
        <dbReference type="Proteomes" id="UP000238338"/>
    </source>
</evidence>
<dbReference type="Proteomes" id="UP000238338">
    <property type="component" value="Unassembled WGS sequence"/>
</dbReference>